<reference evidence="2" key="1">
    <citation type="submission" date="2022-07" db="EMBL/GenBank/DDBJ databases">
        <title>Phylogenomic reconstructions and comparative analyses of Kickxellomycotina fungi.</title>
        <authorList>
            <person name="Reynolds N.K."/>
            <person name="Stajich J.E."/>
            <person name="Barry K."/>
            <person name="Grigoriev I.V."/>
            <person name="Crous P."/>
            <person name="Smith M.E."/>
        </authorList>
    </citation>
    <scope>NUCLEOTIDE SEQUENCE</scope>
    <source>
        <strain evidence="2">BCRC 34381</strain>
    </source>
</reference>
<dbReference type="PANTHER" id="PTHR12295:SF30">
    <property type="entry name" value="PROTEIN FURRY"/>
    <property type="match status" value="1"/>
</dbReference>
<gene>
    <name evidence="2" type="primary">TAO3_3</name>
    <name evidence="2" type="ORF">LPJ61_006082</name>
</gene>
<feature type="non-terminal residue" evidence="2">
    <location>
        <position position="580"/>
    </location>
</feature>
<dbReference type="GO" id="GO:0005938">
    <property type="term" value="C:cell cortex"/>
    <property type="evidence" value="ECO:0007669"/>
    <property type="project" value="TreeGrafter"/>
</dbReference>
<evidence type="ECO:0000256" key="1">
    <source>
        <dbReference type="SAM" id="MobiDB-lite"/>
    </source>
</evidence>
<feature type="region of interest" description="Disordered" evidence="1">
    <location>
        <begin position="51"/>
        <end position="93"/>
    </location>
</feature>
<sequence length="580" mass="59458">MHEKASPTTLRTDLIGAFGSLFLFAVVSLPASDLTLRVGLGSALGESLAGVRSPKGGAGSSNGGAHSSIFGGGHGGGGGGASSSAGGGGSSSRSRLAKTIARKLAPLKSTSRNSKQEQGIGLASIAQLVRVASVILRSDNAPLRQQTALALAHTPSMYLHELLQELRPLADFLFDDGTSGLSHRNYLHVSGATGSATGGAGLMASLGHGSGSPGSGVLAALGSSPKPTPQQAQRTATGGTSTTQLAPHPSSKRRTGMAGGGSRTRESSGLGSDTEATSDSGNHGDKGGDSRSKSSTGSAASQVRGRRANSFDAAAVGSSMGTSHGDAGALGSGGAGLMVSSASNVAAAAAAVAAAVNAGASSSTAFQTRRRRLRLSLAQIYTHVSRQLDALDQNGHALYMDGQIMAQLIAYVRETKTFLSESSAQWEWEHQPLRIHFCGLVEGLYYFMSSAAMADLQAEPHPTAGKRQQQQQQPSRGAGKTSAMFTHETRSGLYQLFERWCGLGRYSESSRDAQERMIAMAVDQLKDAGEKEHLAASLEDERQQLELVSLRAMAVLCRSGSTPHASTEAPPNASDSSGGG</sequence>
<keyword evidence="3" id="KW-1185">Reference proteome</keyword>
<feature type="region of interest" description="Disordered" evidence="1">
    <location>
        <begin position="214"/>
        <end position="308"/>
    </location>
</feature>
<dbReference type="PANTHER" id="PTHR12295">
    <property type="entry name" value="FURRY-RELATED"/>
    <property type="match status" value="1"/>
</dbReference>
<dbReference type="GO" id="GO:0030427">
    <property type="term" value="C:site of polarized growth"/>
    <property type="evidence" value="ECO:0007669"/>
    <property type="project" value="TreeGrafter"/>
</dbReference>
<protein>
    <submittedName>
        <fullName evidence="2">Cell morphogenesis protein PAG1</fullName>
    </submittedName>
</protein>
<feature type="compositionally biased region" description="Gly residues" evidence="1">
    <location>
        <begin position="70"/>
        <end position="90"/>
    </location>
</feature>
<dbReference type="Proteomes" id="UP001143981">
    <property type="component" value="Unassembled WGS sequence"/>
</dbReference>
<proteinExistence type="predicted"/>
<evidence type="ECO:0000313" key="3">
    <source>
        <dbReference type="Proteomes" id="UP001143981"/>
    </source>
</evidence>
<name>A0A9W8CRR8_9FUNG</name>
<dbReference type="InterPro" id="IPR039867">
    <property type="entry name" value="Furry/Tao3/Mor2"/>
</dbReference>
<feature type="region of interest" description="Disordered" evidence="1">
    <location>
        <begin position="559"/>
        <end position="580"/>
    </location>
</feature>
<evidence type="ECO:0000313" key="2">
    <source>
        <dbReference type="EMBL" id="KAJ1721107.1"/>
    </source>
</evidence>
<feature type="region of interest" description="Disordered" evidence="1">
    <location>
        <begin position="459"/>
        <end position="483"/>
    </location>
</feature>
<feature type="compositionally biased region" description="Polar residues" evidence="1">
    <location>
        <begin position="267"/>
        <end position="281"/>
    </location>
</feature>
<feature type="compositionally biased region" description="Polar residues" evidence="1">
    <location>
        <begin position="229"/>
        <end position="245"/>
    </location>
</feature>
<dbReference type="EMBL" id="JANBOI010002554">
    <property type="protein sequence ID" value="KAJ1721107.1"/>
    <property type="molecule type" value="Genomic_DNA"/>
</dbReference>
<dbReference type="OrthoDB" id="6287725at2759"/>
<dbReference type="GO" id="GO:0000902">
    <property type="term" value="P:cell morphogenesis"/>
    <property type="evidence" value="ECO:0007669"/>
    <property type="project" value="InterPro"/>
</dbReference>
<organism evidence="2 3">
    <name type="scientific">Coemansia biformis</name>
    <dbReference type="NCBI Taxonomy" id="1286918"/>
    <lineage>
        <taxon>Eukaryota</taxon>
        <taxon>Fungi</taxon>
        <taxon>Fungi incertae sedis</taxon>
        <taxon>Zoopagomycota</taxon>
        <taxon>Kickxellomycotina</taxon>
        <taxon>Kickxellomycetes</taxon>
        <taxon>Kickxellales</taxon>
        <taxon>Kickxellaceae</taxon>
        <taxon>Coemansia</taxon>
    </lineage>
</organism>
<comment type="caution">
    <text evidence="2">The sequence shown here is derived from an EMBL/GenBank/DDBJ whole genome shotgun (WGS) entry which is preliminary data.</text>
</comment>
<accession>A0A9W8CRR8</accession>
<dbReference type="AlphaFoldDB" id="A0A9W8CRR8"/>
<feature type="compositionally biased region" description="Basic and acidic residues" evidence="1">
    <location>
        <begin position="282"/>
        <end position="292"/>
    </location>
</feature>